<feature type="chain" id="PRO_5037634562" description="Peptidase S1 domain-containing protein" evidence="3">
    <location>
        <begin position="18"/>
        <end position="371"/>
    </location>
</feature>
<evidence type="ECO:0000259" key="4">
    <source>
        <dbReference type="PROSITE" id="PS50240"/>
    </source>
</evidence>
<keyword evidence="2" id="KW-1015">Disulfide bond</keyword>
<dbReference type="InterPro" id="IPR022700">
    <property type="entry name" value="CLIP"/>
</dbReference>
<dbReference type="Proteomes" id="UP000791440">
    <property type="component" value="Unassembled WGS sequence"/>
</dbReference>
<proteinExistence type="predicted"/>
<dbReference type="PANTHER" id="PTHR24252">
    <property type="entry name" value="ACROSIN-RELATED"/>
    <property type="match status" value="1"/>
</dbReference>
<sequence>MLRGVFLLVLCVNVGVGAEGDVCVDNGVTGKCVPIKKCLSALQNIVYKKHPQICSFDKVEPTICCVDNEASGPIATTSSIPHTSTTEYIPPTYDYDNSEEKEESKCGPLDPVLTSPKTGRKAWDKCVEYQEKLVYPCKKSTALIGGYERKYECYHNADELIVGGVNASRNEFPHMCSWTDVKYASIGVLSRGEVTPENTYKVKRSVRHPQYRIDVYNDIAVIELEKEVTLDAFTVPACLHVGDPIDYSRAIATGWGLLEDRGATPSDVMQKVIVKKIRKATCQRDYPGDTSTIAAKYDSESQLCYGDRQEKKDTCQGDSGGPLQLKHKKINCMYLVIGVTSGGKGCALRNKPGLYSKVSHYLDWIESIVWP</sequence>
<evidence type="ECO:0000256" key="1">
    <source>
        <dbReference type="ARBA" id="ARBA00022729"/>
    </source>
</evidence>
<dbReference type="GO" id="GO:0004252">
    <property type="term" value="F:serine-type endopeptidase activity"/>
    <property type="evidence" value="ECO:0007669"/>
    <property type="project" value="InterPro"/>
</dbReference>
<protein>
    <recommendedName>
        <fullName evidence="4">Peptidase S1 domain-containing protein</fullName>
    </recommendedName>
</protein>
<dbReference type="SMART" id="SM00020">
    <property type="entry name" value="Tryp_SPc"/>
    <property type="match status" value="1"/>
</dbReference>
<dbReference type="EMBL" id="JH668727">
    <property type="protein sequence ID" value="KAG6461206.1"/>
    <property type="molecule type" value="Genomic_DNA"/>
</dbReference>
<dbReference type="Pfam" id="PF00089">
    <property type="entry name" value="Trypsin"/>
    <property type="match status" value="1"/>
</dbReference>
<gene>
    <name evidence="5" type="ORF">O3G_MSEX012485</name>
</gene>
<evidence type="ECO:0000313" key="5">
    <source>
        <dbReference type="EMBL" id="KAG6461206.1"/>
    </source>
</evidence>
<dbReference type="InterPro" id="IPR033116">
    <property type="entry name" value="TRYPSIN_SER"/>
</dbReference>
<organism evidence="5 6">
    <name type="scientific">Manduca sexta</name>
    <name type="common">Tobacco hawkmoth</name>
    <name type="synonym">Tobacco hornworm</name>
    <dbReference type="NCBI Taxonomy" id="7130"/>
    <lineage>
        <taxon>Eukaryota</taxon>
        <taxon>Metazoa</taxon>
        <taxon>Ecdysozoa</taxon>
        <taxon>Arthropoda</taxon>
        <taxon>Hexapoda</taxon>
        <taxon>Insecta</taxon>
        <taxon>Pterygota</taxon>
        <taxon>Neoptera</taxon>
        <taxon>Endopterygota</taxon>
        <taxon>Lepidoptera</taxon>
        <taxon>Glossata</taxon>
        <taxon>Ditrysia</taxon>
        <taxon>Bombycoidea</taxon>
        <taxon>Sphingidae</taxon>
        <taxon>Sphinginae</taxon>
        <taxon>Sphingini</taxon>
        <taxon>Manduca</taxon>
    </lineage>
</organism>
<dbReference type="InterPro" id="IPR001254">
    <property type="entry name" value="Trypsin_dom"/>
</dbReference>
<reference evidence="5" key="1">
    <citation type="journal article" date="2016" name="Insect Biochem. Mol. Biol.">
        <title>Multifaceted biological insights from a draft genome sequence of the tobacco hornworm moth, Manduca sexta.</title>
        <authorList>
            <person name="Kanost M.R."/>
            <person name="Arrese E.L."/>
            <person name="Cao X."/>
            <person name="Chen Y.R."/>
            <person name="Chellapilla S."/>
            <person name="Goldsmith M.R."/>
            <person name="Grosse-Wilde E."/>
            <person name="Heckel D.G."/>
            <person name="Herndon N."/>
            <person name="Jiang H."/>
            <person name="Papanicolaou A."/>
            <person name="Qu J."/>
            <person name="Soulages J.L."/>
            <person name="Vogel H."/>
            <person name="Walters J."/>
            <person name="Waterhouse R.M."/>
            <person name="Ahn S.J."/>
            <person name="Almeida F.C."/>
            <person name="An C."/>
            <person name="Aqrawi P."/>
            <person name="Bretschneider A."/>
            <person name="Bryant W.B."/>
            <person name="Bucks S."/>
            <person name="Chao H."/>
            <person name="Chevignon G."/>
            <person name="Christen J.M."/>
            <person name="Clarke D.F."/>
            <person name="Dittmer N.T."/>
            <person name="Ferguson L.C.F."/>
            <person name="Garavelou S."/>
            <person name="Gordon K.H.J."/>
            <person name="Gunaratna R.T."/>
            <person name="Han Y."/>
            <person name="Hauser F."/>
            <person name="He Y."/>
            <person name="Heidel-Fischer H."/>
            <person name="Hirsh A."/>
            <person name="Hu Y."/>
            <person name="Jiang H."/>
            <person name="Kalra D."/>
            <person name="Klinner C."/>
            <person name="Konig C."/>
            <person name="Kovar C."/>
            <person name="Kroll A.R."/>
            <person name="Kuwar S.S."/>
            <person name="Lee S.L."/>
            <person name="Lehman R."/>
            <person name="Li K."/>
            <person name="Li Z."/>
            <person name="Liang H."/>
            <person name="Lovelace S."/>
            <person name="Lu Z."/>
            <person name="Mansfield J.H."/>
            <person name="McCulloch K.J."/>
            <person name="Mathew T."/>
            <person name="Morton B."/>
            <person name="Muzny D.M."/>
            <person name="Neunemann D."/>
            <person name="Ongeri F."/>
            <person name="Pauchet Y."/>
            <person name="Pu L.L."/>
            <person name="Pyrousis I."/>
            <person name="Rao X.J."/>
            <person name="Redding A."/>
            <person name="Roesel C."/>
            <person name="Sanchez-Gracia A."/>
            <person name="Schaack S."/>
            <person name="Shukla A."/>
            <person name="Tetreau G."/>
            <person name="Wang Y."/>
            <person name="Xiong G.H."/>
            <person name="Traut W."/>
            <person name="Walsh T.K."/>
            <person name="Worley K.C."/>
            <person name="Wu D."/>
            <person name="Wu W."/>
            <person name="Wu Y.Q."/>
            <person name="Zhang X."/>
            <person name="Zou Z."/>
            <person name="Zucker H."/>
            <person name="Briscoe A.D."/>
            <person name="Burmester T."/>
            <person name="Clem R.J."/>
            <person name="Feyereisen R."/>
            <person name="Grimmelikhuijzen C.J.P."/>
            <person name="Hamodrakas S.J."/>
            <person name="Hansson B.S."/>
            <person name="Huguet E."/>
            <person name="Jermiin L.S."/>
            <person name="Lan Q."/>
            <person name="Lehman H.K."/>
            <person name="Lorenzen M."/>
            <person name="Merzendorfer H."/>
            <person name="Michalopoulos I."/>
            <person name="Morton D.B."/>
            <person name="Muthukrishnan S."/>
            <person name="Oakeshott J.G."/>
            <person name="Palmer W."/>
            <person name="Park Y."/>
            <person name="Passarelli A.L."/>
            <person name="Rozas J."/>
            <person name="Schwartz L.M."/>
            <person name="Smith W."/>
            <person name="Southgate A."/>
            <person name="Vilcinskas A."/>
            <person name="Vogt R."/>
            <person name="Wang P."/>
            <person name="Werren J."/>
            <person name="Yu X.Q."/>
            <person name="Zhou J.J."/>
            <person name="Brown S.J."/>
            <person name="Scherer S.E."/>
            <person name="Richards S."/>
            <person name="Blissard G.W."/>
        </authorList>
    </citation>
    <scope>NUCLEOTIDE SEQUENCE</scope>
</reference>
<name>A0A921ZNT9_MANSE</name>
<comment type="caution">
    <text evidence="5">The sequence shown here is derived from an EMBL/GenBank/DDBJ whole genome shotgun (WGS) entry which is preliminary data.</text>
</comment>
<keyword evidence="1 3" id="KW-0732">Signal</keyword>
<keyword evidence="6" id="KW-1185">Reference proteome</keyword>
<dbReference type="PANTHER" id="PTHR24252:SF7">
    <property type="entry name" value="HYALIN"/>
    <property type="match status" value="1"/>
</dbReference>
<evidence type="ECO:0000256" key="2">
    <source>
        <dbReference type="ARBA" id="ARBA00023157"/>
    </source>
</evidence>
<evidence type="ECO:0000256" key="3">
    <source>
        <dbReference type="SAM" id="SignalP"/>
    </source>
</evidence>
<evidence type="ECO:0000313" key="6">
    <source>
        <dbReference type="Proteomes" id="UP000791440"/>
    </source>
</evidence>
<dbReference type="PROSITE" id="PS00135">
    <property type="entry name" value="TRYPSIN_SER"/>
    <property type="match status" value="1"/>
</dbReference>
<dbReference type="SMART" id="SM00680">
    <property type="entry name" value="CLIP"/>
    <property type="match status" value="1"/>
</dbReference>
<dbReference type="PROSITE" id="PS50240">
    <property type="entry name" value="TRYPSIN_DOM"/>
    <property type="match status" value="1"/>
</dbReference>
<reference evidence="5" key="2">
    <citation type="submission" date="2020-12" db="EMBL/GenBank/DDBJ databases">
        <authorList>
            <person name="Kanost M."/>
        </authorList>
    </citation>
    <scope>NUCLEOTIDE SEQUENCE</scope>
</reference>
<dbReference type="AlphaFoldDB" id="A0A921ZNT9"/>
<accession>A0A921ZNT9</accession>
<dbReference type="GO" id="GO:0006508">
    <property type="term" value="P:proteolysis"/>
    <property type="evidence" value="ECO:0007669"/>
    <property type="project" value="InterPro"/>
</dbReference>
<dbReference type="CDD" id="cd00190">
    <property type="entry name" value="Tryp_SPc"/>
    <property type="match status" value="1"/>
</dbReference>
<feature type="signal peptide" evidence="3">
    <location>
        <begin position="1"/>
        <end position="17"/>
    </location>
</feature>
<feature type="domain" description="Peptidase S1" evidence="4">
    <location>
        <begin position="152"/>
        <end position="370"/>
    </location>
</feature>